<gene>
    <name evidence="1" type="ORF">PISMIDRAFT_13331</name>
</gene>
<protein>
    <submittedName>
        <fullName evidence="1">Uncharacterized protein</fullName>
    </submittedName>
</protein>
<reference evidence="2" key="2">
    <citation type="submission" date="2015-01" db="EMBL/GenBank/DDBJ databases">
        <title>Evolutionary Origins and Diversification of the Mycorrhizal Mutualists.</title>
        <authorList>
            <consortium name="DOE Joint Genome Institute"/>
            <consortium name="Mycorrhizal Genomics Consortium"/>
            <person name="Kohler A."/>
            <person name="Kuo A."/>
            <person name="Nagy L.G."/>
            <person name="Floudas D."/>
            <person name="Copeland A."/>
            <person name="Barry K.W."/>
            <person name="Cichocki N."/>
            <person name="Veneault-Fourrey C."/>
            <person name="LaButti K."/>
            <person name="Lindquist E.A."/>
            <person name="Lipzen A."/>
            <person name="Lundell T."/>
            <person name="Morin E."/>
            <person name="Murat C."/>
            <person name="Riley R."/>
            <person name="Ohm R."/>
            <person name="Sun H."/>
            <person name="Tunlid A."/>
            <person name="Henrissat B."/>
            <person name="Grigoriev I.V."/>
            <person name="Hibbett D.S."/>
            <person name="Martin F."/>
        </authorList>
    </citation>
    <scope>NUCLEOTIDE SEQUENCE [LARGE SCALE GENOMIC DNA]</scope>
    <source>
        <strain evidence="2">441</strain>
    </source>
</reference>
<dbReference type="EMBL" id="KN833775">
    <property type="protein sequence ID" value="KIK19903.1"/>
    <property type="molecule type" value="Genomic_DNA"/>
</dbReference>
<dbReference type="AlphaFoldDB" id="A0A0C9ZIW5"/>
<proteinExistence type="predicted"/>
<organism evidence="1 2">
    <name type="scientific">Pisolithus microcarpus 441</name>
    <dbReference type="NCBI Taxonomy" id="765257"/>
    <lineage>
        <taxon>Eukaryota</taxon>
        <taxon>Fungi</taxon>
        <taxon>Dikarya</taxon>
        <taxon>Basidiomycota</taxon>
        <taxon>Agaricomycotina</taxon>
        <taxon>Agaricomycetes</taxon>
        <taxon>Agaricomycetidae</taxon>
        <taxon>Boletales</taxon>
        <taxon>Sclerodermatineae</taxon>
        <taxon>Pisolithaceae</taxon>
        <taxon>Pisolithus</taxon>
    </lineage>
</organism>
<dbReference type="Proteomes" id="UP000054018">
    <property type="component" value="Unassembled WGS sequence"/>
</dbReference>
<accession>A0A0C9ZIW5</accession>
<name>A0A0C9ZIW5_9AGAM</name>
<reference evidence="1 2" key="1">
    <citation type="submission" date="2014-04" db="EMBL/GenBank/DDBJ databases">
        <authorList>
            <consortium name="DOE Joint Genome Institute"/>
            <person name="Kuo A."/>
            <person name="Kohler A."/>
            <person name="Costa M.D."/>
            <person name="Nagy L.G."/>
            <person name="Floudas D."/>
            <person name="Copeland A."/>
            <person name="Barry K.W."/>
            <person name="Cichocki N."/>
            <person name="Veneault-Fourrey C."/>
            <person name="LaButti K."/>
            <person name="Lindquist E.A."/>
            <person name="Lipzen A."/>
            <person name="Lundell T."/>
            <person name="Morin E."/>
            <person name="Murat C."/>
            <person name="Sun H."/>
            <person name="Tunlid A."/>
            <person name="Henrissat B."/>
            <person name="Grigoriev I.V."/>
            <person name="Hibbett D.S."/>
            <person name="Martin F."/>
            <person name="Nordberg H.P."/>
            <person name="Cantor M.N."/>
            <person name="Hua S.X."/>
        </authorList>
    </citation>
    <scope>NUCLEOTIDE SEQUENCE [LARGE SCALE GENOMIC DNA]</scope>
    <source>
        <strain evidence="1 2">441</strain>
    </source>
</reference>
<sequence length="77" mass="9147">MVKITKYKLNEMEDDDVKEWIMLEDNLMKEERGIKALNKFYDETIKFWSKDGKHVLGYVAYSPPLTFFASIKGYTED</sequence>
<dbReference type="HOGENOM" id="CLU_2639048_0_0_1"/>
<keyword evidence="2" id="KW-1185">Reference proteome</keyword>
<evidence type="ECO:0000313" key="2">
    <source>
        <dbReference type="Proteomes" id="UP000054018"/>
    </source>
</evidence>
<evidence type="ECO:0000313" key="1">
    <source>
        <dbReference type="EMBL" id="KIK19903.1"/>
    </source>
</evidence>